<proteinExistence type="predicted"/>
<dbReference type="EMBL" id="UGXH01000005">
    <property type="protein sequence ID" value="SUI37502.1"/>
    <property type="molecule type" value="Genomic_DNA"/>
</dbReference>
<feature type="transmembrane region" description="Helical" evidence="1">
    <location>
        <begin position="123"/>
        <end position="150"/>
    </location>
</feature>
<dbReference type="AlphaFoldDB" id="A0A379XXA9"/>
<gene>
    <name evidence="2" type="ORF">NCTC10060_05673</name>
</gene>
<dbReference type="InterPro" id="IPR008875">
    <property type="entry name" value="TraX"/>
</dbReference>
<dbReference type="Proteomes" id="UP000254633">
    <property type="component" value="Unassembled WGS sequence"/>
</dbReference>
<feature type="transmembrane region" description="Helical" evidence="1">
    <location>
        <begin position="71"/>
        <end position="89"/>
    </location>
</feature>
<feature type="transmembrane region" description="Helical" evidence="1">
    <location>
        <begin position="170"/>
        <end position="187"/>
    </location>
</feature>
<name>A0A379XXA9_SALDZ</name>
<evidence type="ECO:0000256" key="1">
    <source>
        <dbReference type="SAM" id="Phobius"/>
    </source>
</evidence>
<protein>
    <submittedName>
        <fullName evidence="2">TraX</fullName>
    </submittedName>
</protein>
<feature type="transmembrane region" description="Helical" evidence="1">
    <location>
        <begin position="95"/>
        <end position="111"/>
    </location>
</feature>
<organism evidence="2 3">
    <name type="scientific">Salmonella diarizonae</name>
    <dbReference type="NCBI Taxonomy" id="59204"/>
    <lineage>
        <taxon>Bacteria</taxon>
        <taxon>Pseudomonadati</taxon>
        <taxon>Pseudomonadota</taxon>
        <taxon>Gammaproteobacteria</taxon>
        <taxon>Enterobacterales</taxon>
        <taxon>Enterobacteriaceae</taxon>
        <taxon>Salmonella</taxon>
    </lineage>
</organism>
<dbReference type="RefSeq" id="WP_136057827.1">
    <property type="nucleotide sequence ID" value="NZ_DACWWF010000018.1"/>
</dbReference>
<evidence type="ECO:0000313" key="2">
    <source>
        <dbReference type="EMBL" id="SUI37502.1"/>
    </source>
</evidence>
<dbReference type="Pfam" id="PF05857">
    <property type="entry name" value="TraX"/>
    <property type="match status" value="1"/>
</dbReference>
<evidence type="ECO:0000313" key="3">
    <source>
        <dbReference type="Proteomes" id="UP000254633"/>
    </source>
</evidence>
<keyword evidence="1" id="KW-0472">Membrane</keyword>
<reference evidence="2 3" key="1">
    <citation type="submission" date="2018-06" db="EMBL/GenBank/DDBJ databases">
        <authorList>
            <consortium name="Pathogen Informatics"/>
            <person name="Doyle S."/>
        </authorList>
    </citation>
    <scope>NUCLEOTIDE SEQUENCE [LARGE SCALE GENOMIC DNA]</scope>
    <source>
        <strain evidence="2 3">NCTC10060</strain>
    </source>
</reference>
<sequence length="228" mass="26453">MAFKNVELIKWLALILMTGDHINKYLLNDTMPVLYDSGRVAMPLFCFVLAYNLARPDSFINGVYTKVSQRLMIFGLIATPAYILLGGVIDGWWPLNILFTLQAVTIICYYIESGERKHQFFSLMIFFGYGAVVEFWWPAVAMGICIWLYYKKGRGEFFLLALTNCALLTFINHNFYALLAVPVIVLAGNIRMKLPRLKWFFYAFYPAHLYLFLALQRYLTTKGYLFFT</sequence>
<feature type="transmembrane region" description="Helical" evidence="1">
    <location>
        <begin position="199"/>
        <end position="219"/>
    </location>
</feature>
<keyword evidence="1" id="KW-0812">Transmembrane</keyword>
<keyword evidence="1" id="KW-1133">Transmembrane helix</keyword>
<accession>A0A379XXA9</accession>